<evidence type="ECO:0000313" key="15">
    <source>
        <dbReference type="Proteomes" id="UP000317982"/>
    </source>
</evidence>
<evidence type="ECO:0000256" key="1">
    <source>
        <dbReference type="ARBA" id="ARBA00004429"/>
    </source>
</evidence>
<evidence type="ECO:0000256" key="12">
    <source>
        <dbReference type="SAM" id="Phobius"/>
    </source>
</evidence>
<dbReference type="PANTHER" id="PTHR38674:SF1">
    <property type="entry name" value="ALKANE 1-MONOOXYGENASE 1"/>
    <property type="match status" value="1"/>
</dbReference>
<keyword evidence="8" id="KW-0560">Oxidoreductase</keyword>
<keyword evidence="7 12" id="KW-1133">Transmembrane helix</keyword>
<keyword evidence="5 12" id="KW-0812">Transmembrane</keyword>
<keyword evidence="11 12" id="KW-0472">Membrane</keyword>
<keyword evidence="15" id="KW-1185">Reference proteome</keyword>
<organism evidence="14 15">
    <name type="scientific">Cryptosporangium phraense</name>
    <dbReference type="NCBI Taxonomy" id="2593070"/>
    <lineage>
        <taxon>Bacteria</taxon>
        <taxon>Bacillati</taxon>
        <taxon>Actinomycetota</taxon>
        <taxon>Actinomycetes</taxon>
        <taxon>Cryptosporangiales</taxon>
        <taxon>Cryptosporangiaceae</taxon>
        <taxon>Cryptosporangium</taxon>
    </lineage>
</organism>
<dbReference type="InParanoid" id="A0A545ALT7"/>
<feature type="transmembrane region" description="Helical" evidence="12">
    <location>
        <begin position="219"/>
        <end position="238"/>
    </location>
</feature>
<keyword evidence="4" id="KW-0997">Cell inner membrane</keyword>
<dbReference type="AlphaFoldDB" id="A0A545ALT7"/>
<proteinExistence type="inferred from homology"/>
<dbReference type="EMBL" id="VIRS01000019">
    <property type="protein sequence ID" value="TQS42266.1"/>
    <property type="molecule type" value="Genomic_DNA"/>
</dbReference>
<evidence type="ECO:0000256" key="2">
    <source>
        <dbReference type="ARBA" id="ARBA00010823"/>
    </source>
</evidence>
<name>A0A545ALT7_9ACTN</name>
<dbReference type="GO" id="GO:0004497">
    <property type="term" value="F:monooxygenase activity"/>
    <property type="evidence" value="ECO:0007669"/>
    <property type="project" value="UniProtKB-KW"/>
</dbReference>
<dbReference type="CDD" id="cd03512">
    <property type="entry name" value="Alkane-hydroxylase"/>
    <property type="match status" value="1"/>
</dbReference>
<keyword evidence="3" id="KW-1003">Cell membrane</keyword>
<feature type="transmembrane region" description="Helical" evidence="12">
    <location>
        <begin position="77"/>
        <end position="101"/>
    </location>
</feature>
<evidence type="ECO:0000256" key="7">
    <source>
        <dbReference type="ARBA" id="ARBA00022989"/>
    </source>
</evidence>
<evidence type="ECO:0000259" key="13">
    <source>
        <dbReference type="Pfam" id="PF00487"/>
    </source>
</evidence>
<dbReference type="Proteomes" id="UP000317982">
    <property type="component" value="Unassembled WGS sequence"/>
</dbReference>
<feature type="transmembrane region" description="Helical" evidence="12">
    <location>
        <begin position="107"/>
        <end position="128"/>
    </location>
</feature>
<dbReference type="GO" id="GO:0006629">
    <property type="term" value="P:lipid metabolic process"/>
    <property type="evidence" value="ECO:0007669"/>
    <property type="project" value="InterPro"/>
</dbReference>
<dbReference type="OrthoDB" id="4759734at2"/>
<dbReference type="InterPro" id="IPR033885">
    <property type="entry name" value="AlkB/XylM"/>
</dbReference>
<dbReference type="PANTHER" id="PTHR38674">
    <property type="entry name" value="ALKANE 1-MONOOXYGENASE 1"/>
    <property type="match status" value="1"/>
</dbReference>
<accession>A0A545ALT7</accession>
<reference evidence="14 15" key="1">
    <citation type="submission" date="2019-07" db="EMBL/GenBank/DDBJ databases">
        <title>Cryptosporangium phraense sp. nov., isolated from plant litter.</title>
        <authorList>
            <person name="Suriyachadkun C."/>
        </authorList>
    </citation>
    <scope>NUCLEOTIDE SEQUENCE [LARGE SCALE GENOMIC DNA]</scope>
    <source>
        <strain evidence="14 15">A-T 5661</strain>
    </source>
</reference>
<feature type="transmembrane region" description="Helical" evidence="12">
    <location>
        <begin position="37"/>
        <end position="56"/>
    </location>
</feature>
<evidence type="ECO:0000256" key="11">
    <source>
        <dbReference type="ARBA" id="ARBA00023136"/>
    </source>
</evidence>
<protein>
    <submittedName>
        <fullName evidence="14">Alkane 1-monooxygenase</fullName>
    </submittedName>
</protein>
<evidence type="ECO:0000256" key="6">
    <source>
        <dbReference type="ARBA" id="ARBA00022723"/>
    </source>
</evidence>
<dbReference type="GO" id="GO:0046872">
    <property type="term" value="F:metal ion binding"/>
    <property type="evidence" value="ECO:0007669"/>
    <property type="project" value="UniProtKB-KW"/>
</dbReference>
<comment type="caution">
    <text evidence="14">The sequence shown here is derived from an EMBL/GenBank/DDBJ whole genome shotgun (WGS) entry which is preliminary data.</text>
</comment>
<dbReference type="Pfam" id="PF00487">
    <property type="entry name" value="FA_desaturase"/>
    <property type="match status" value="1"/>
</dbReference>
<gene>
    <name evidence="14" type="ORF">FL583_25360</name>
</gene>
<keyword evidence="9" id="KW-0408">Iron</keyword>
<evidence type="ECO:0000256" key="5">
    <source>
        <dbReference type="ARBA" id="ARBA00022692"/>
    </source>
</evidence>
<evidence type="ECO:0000256" key="4">
    <source>
        <dbReference type="ARBA" id="ARBA00022519"/>
    </source>
</evidence>
<evidence type="ECO:0000256" key="9">
    <source>
        <dbReference type="ARBA" id="ARBA00023004"/>
    </source>
</evidence>
<evidence type="ECO:0000256" key="10">
    <source>
        <dbReference type="ARBA" id="ARBA00023033"/>
    </source>
</evidence>
<feature type="domain" description="Fatty acid desaturase" evidence="13">
    <location>
        <begin position="106"/>
        <end position="333"/>
    </location>
</feature>
<evidence type="ECO:0000256" key="3">
    <source>
        <dbReference type="ARBA" id="ARBA00022475"/>
    </source>
</evidence>
<feature type="transmembrane region" description="Helical" evidence="12">
    <location>
        <begin position="12"/>
        <end position="31"/>
    </location>
</feature>
<dbReference type="GO" id="GO:0005886">
    <property type="term" value="C:plasma membrane"/>
    <property type="evidence" value="ECO:0007669"/>
    <property type="project" value="UniProtKB-SubCell"/>
</dbReference>
<comment type="subcellular location">
    <subcellularLocation>
        <location evidence="1">Cell inner membrane</location>
        <topology evidence="1">Multi-pass membrane protein</topology>
    </subcellularLocation>
</comment>
<dbReference type="InterPro" id="IPR005804">
    <property type="entry name" value="FA_desaturase_dom"/>
</dbReference>
<keyword evidence="10 14" id="KW-0503">Monooxygenase</keyword>
<evidence type="ECO:0000313" key="14">
    <source>
        <dbReference type="EMBL" id="TQS42266.1"/>
    </source>
</evidence>
<sequence>MTTSWRDGRRYLWPSAIVVPILPFLSYGIVSQTGVQGWWWLTPLLVFVVIPLVDMIGGDDVGNPPEDAAGGLQADRYYRWLTFLYLPLQFGGLVLGSWQWVDGGLGWAGKLGVLVSVGTVNGIAINAAHELGHKRESLERWLSKIALAPTAYGHFYVEHNRGHHTRVATPEDPASSRLGEGFWRFWPRTVWGSLVSAWRLESSRLALRRRSRWTWRNDVLNAWAMTLVLFVGLALWFGPGVLPFLAAQAVLGFSFLEVVNYLEHYGLKRSHNGTRYERVDEQHSWNSNRLVTNMFLYQLQRHSDHHANPVRRYQILRTYDTSPQLPAGYATMIVVALFPPLWRRIMDPKVIAHYGGDLDRANLHEPARASLEARGELVLE</sequence>
<evidence type="ECO:0000256" key="8">
    <source>
        <dbReference type="ARBA" id="ARBA00023002"/>
    </source>
</evidence>
<dbReference type="RefSeq" id="WP_142707323.1">
    <property type="nucleotide sequence ID" value="NZ_VIRS01000019.1"/>
</dbReference>
<comment type="similarity">
    <text evidence="2">Belongs to the fatty acid desaturase type 1 family. AlkB subfamily.</text>
</comment>
<keyword evidence="6" id="KW-0479">Metal-binding</keyword>